<evidence type="ECO:0000313" key="2">
    <source>
        <dbReference type="EMBL" id="SHE32958.1"/>
    </source>
</evidence>
<dbReference type="EMBL" id="FQVK01000001">
    <property type="protein sequence ID" value="SHE32958.1"/>
    <property type="molecule type" value="Genomic_DNA"/>
</dbReference>
<gene>
    <name evidence="2" type="ORF">SAMN05444279_101169</name>
</gene>
<proteinExistence type="predicted"/>
<dbReference type="OrthoDB" id="9797344at2"/>
<dbReference type="Pfam" id="PF01966">
    <property type="entry name" value="HD"/>
    <property type="match status" value="1"/>
</dbReference>
<dbReference type="InterPro" id="IPR003607">
    <property type="entry name" value="HD/PDEase_dom"/>
</dbReference>
<organism evidence="2 3">
    <name type="scientific">Ruegeria intermedia</name>
    <dbReference type="NCBI Taxonomy" id="996115"/>
    <lineage>
        <taxon>Bacteria</taxon>
        <taxon>Pseudomonadati</taxon>
        <taxon>Pseudomonadota</taxon>
        <taxon>Alphaproteobacteria</taxon>
        <taxon>Rhodobacterales</taxon>
        <taxon>Roseobacteraceae</taxon>
        <taxon>Ruegeria</taxon>
    </lineage>
</organism>
<dbReference type="PANTHER" id="PTHR33594:SF1">
    <property type="entry name" value="HD_PDEASE DOMAIN-CONTAINING PROTEIN"/>
    <property type="match status" value="1"/>
</dbReference>
<keyword evidence="3" id="KW-1185">Reference proteome</keyword>
<dbReference type="AlphaFoldDB" id="A0A1M4SLD5"/>
<dbReference type="RefSeq" id="WP_149774169.1">
    <property type="nucleotide sequence ID" value="NZ_FQVK01000001.1"/>
</dbReference>
<reference evidence="2 3" key="1">
    <citation type="submission" date="2016-11" db="EMBL/GenBank/DDBJ databases">
        <authorList>
            <person name="Varghese N."/>
            <person name="Submissions S."/>
        </authorList>
    </citation>
    <scope>NUCLEOTIDE SEQUENCE [LARGE SCALE GENOMIC DNA]</scope>
    <source>
        <strain evidence="2 3">DSM 29341</strain>
    </source>
</reference>
<protein>
    <recommendedName>
        <fullName evidence="1">HD domain-containing protein</fullName>
    </recommendedName>
</protein>
<dbReference type="PANTHER" id="PTHR33594">
    <property type="entry name" value="SUPERFAMILY HYDROLASE, PUTATIVE (AFU_ORTHOLOGUE AFUA_1G03035)-RELATED"/>
    <property type="match status" value="1"/>
</dbReference>
<dbReference type="PROSITE" id="PS51831">
    <property type="entry name" value="HD"/>
    <property type="match status" value="1"/>
</dbReference>
<dbReference type="InterPro" id="IPR006674">
    <property type="entry name" value="HD_domain"/>
</dbReference>
<dbReference type="Gene3D" id="1.10.3210.50">
    <property type="match status" value="1"/>
</dbReference>
<accession>A0A1M4SLD5</accession>
<dbReference type="SUPFAM" id="SSF109604">
    <property type="entry name" value="HD-domain/PDEase-like"/>
    <property type="match status" value="1"/>
</dbReference>
<dbReference type="CDD" id="cd00077">
    <property type="entry name" value="HDc"/>
    <property type="match status" value="1"/>
</dbReference>
<evidence type="ECO:0000259" key="1">
    <source>
        <dbReference type="PROSITE" id="PS51831"/>
    </source>
</evidence>
<name>A0A1M4SLD5_9RHOB</name>
<evidence type="ECO:0000313" key="3">
    <source>
        <dbReference type="Proteomes" id="UP000325134"/>
    </source>
</evidence>
<sequence length="224" mass="25064">MDGLAELRDRLRAVVAQRMITDPAHDLAHLDRVWVNARAIADAQTDRTVLLAACYLHDLVNLPKNDPDRHLASRRSAEESEPVLRELGLSDAQIAATRHAIEAHSFSANIPPETPEARILRDADRLDALGAIGIARNFSVSGALGRTLYDPADPFASHRPLDDLHYSIDHWKVKLLALPDDMLTQAGRQIAQQRVRRMIRFLTEFAEEIGSPLPDSWTRPNPTR</sequence>
<dbReference type="SMART" id="SM00471">
    <property type="entry name" value="HDc"/>
    <property type="match status" value="1"/>
</dbReference>
<dbReference type="Proteomes" id="UP000325134">
    <property type="component" value="Unassembled WGS sequence"/>
</dbReference>
<feature type="domain" description="HD" evidence="1">
    <location>
        <begin position="26"/>
        <end position="129"/>
    </location>
</feature>